<proteinExistence type="predicted"/>
<feature type="transmembrane region" description="Helical" evidence="7">
    <location>
        <begin position="95"/>
        <end position="115"/>
    </location>
</feature>
<dbReference type="GO" id="GO:0005886">
    <property type="term" value="C:plasma membrane"/>
    <property type="evidence" value="ECO:0007669"/>
    <property type="project" value="UniProtKB-SubCell"/>
</dbReference>
<evidence type="ECO:0000256" key="3">
    <source>
        <dbReference type="ARBA" id="ARBA00022475"/>
    </source>
</evidence>
<keyword evidence="5 7" id="KW-1133">Transmembrane helix</keyword>
<feature type="transmembrane region" description="Helical" evidence="7">
    <location>
        <begin position="56"/>
        <end position="83"/>
    </location>
</feature>
<dbReference type="EMBL" id="JACHXY010000002">
    <property type="protein sequence ID" value="MBB3158337.1"/>
    <property type="molecule type" value="Genomic_DNA"/>
</dbReference>
<evidence type="ECO:0000256" key="5">
    <source>
        <dbReference type="ARBA" id="ARBA00022989"/>
    </source>
</evidence>
<evidence type="ECO:0000256" key="6">
    <source>
        <dbReference type="ARBA" id="ARBA00023136"/>
    </source>
</evidence>
<name>A0A7W5GGK1_9MICO</name>
<dbReference type="PANTHER" id="PTHR43744">
    <property type="entry name" value="ABC TRANSPORTER PERMEASE PROTEIN MG189-RELATED-RELATED"/>
    <property type="match status" value="1"/>
</dbReference>
<reference evidence="8 9" key="1">
    <citation type="submission" date="2020-08" db="EMBL/GenBank/DDBJ databases">
        <title>Genomic Encyclopedia of Type Strains, Phase III (KMG-III): the genomes of soil and plant-associated and newly described type strains.</title>
        <authorList>
            <person name="Whitman W."/>
        </authorList>
    </citation>
    <scope>NUCLEOTIDE SEQUENCE [LARGE SCALE GENOMIC DNA]</scope>
    <source>
        <strain evidence="8 9">CECT 8356</strain>
    </source>
</reference>
<feature type="transmembrane region" description="Helical" evidence="7">
    <location>
        <begin position="127"/>
        <end position="150"/>
    </location>
</feature>
<keyword evidence="2" id="KW-0813">Transport</keyword>
<dbReference type="PANTHER" id="PTHR43744:SF8">
    <property type="entry name" value="SN-GLYCEROL-3-PHOSPHATE TRANSPORT SYSTEM PERMEASE PROTEIN UGPE"/>
    <property type="match status" value="1"/>
</dbReference>
<organism evidence="8 9">
    <name type="scientific">Microbacterium proteolyticum</name>
    <dbReference type="NCBI Taxonomy" id="1572644"/>
    <lineage>
        <taxon>Bacteria</taxon>
        <taxon>Bacillati</taxon>
        <taxon>Actinomycetota</taxon>
        <taxon>Actinomycetes</taxon>
        <taxon>Micrococcales</taxon>
        <taxon>Microbacteriaceae</taxon>
        <taxon>Microbacterium</taxon>
    </lineage>
</organism>
<accession>A0A7W5GGK1</accession>
<sequence>MNYVLMGVVILCYLFPLLFLLNTALKSNAAFNADPIGVVTDPQFGNFVDAWIQGNFGAYILNSVLYTSTAAGLGTLVSLLLGFPVARNYLRFPRLWNAFFVILLFLPNALITQFQLLLRLGLYNTQIGYILILAASVGIGPILMAGYALFAARTR</sequence>
<comment type="subcellular location">
    <subcellularLocation>
        <location evidence="1">Cell membrane</location>
        <topology evidence="1">Multi-pass membrane protein</topology>
    </subcellularLocation>
</comment>
<evidence type="ECO:0000256" key="2">
    <source>
        <dbReference type="ARBA" id="ARBA00022448"/>
    </source>
</evidence>
<keyword evidence="4 7" id="KW-0812">Transmembrane</keyword>
<evidence type="ECO:0000313" key="8">
    <source>
        <dbReference type="EMBL" id="MBB3158337.1"/>
    </source>
</evidence>
<protein>
    <submittedName>
        <fullName evidence="8">ABC-type glycerol-3-phosphate transport system permease component</fullName>
    </submittedName>
</protein>
<dbReference type="RefSeq" id="WP_246383433.1">
    <property type="nucleotide sequence ID" value="NZ_JACHXY010000002.1"/>
</dbReference>
<keyword evidence="3" id="KW-1003">Cell membrane</keyword>
<dbReference type="SUPFAM" id="SSF161098">
    <property type="entry name" value="MetI-like"/>
    <property type="match status" value="1"/>
</dbReference>
<dbReference type="Proteomes" id="UP000543579">
    <property type="component" value="Unassembled WGS sequence"/>
</dbReference>
<gene>
    <name evidence="8" type="ORF">FHS07_002033</name>
</gene>
<evidence type="ECO:0000256" key="4">
    <source>
        <dbReference type="ARBA" id="ARBA00022692"/>
    </source>
</evidence>
<keyword evidence="6 7" id="KW-0472">Membrane</keyword>
<evidence type="ECO:0000256" key="1">
    <source>
        <dbReference type="ARBA" id="ARBA00004651"/>
    </source>
</evidence>
<comment type="caution">
    <text evidence="8">The sequence shown here is derived from an EMBL/GenBank/DDBJ whole genome shotgun (WGS) entry which is preliminary data.</text>
</comment>
<dbReference type="AlphaFoldDB" id="A0A7W5GGK1"/>
<evidence type="ECO:0000313" key="9">
    <source>
        <dbReference type="Proteomes" id="UP000543579"/>
    </source>
</evidence>
<dbReference type="InterPro" id="IPR035906">
    <property type="entry name" value="MetI-like_sf"/>
</dbReference>
<evidence type="ECO:0000256" key="7">
    <source>
        <dbReference type="SAM" id="Phobius"/>
    </source>
</evidence>
<dbReference type="Gene3D" id="1.10.3720.10">
    <property type="entry name" value="MetI-like"/>
    <property type="match status" value="1"/>
</dbReference>